<dbReference type="AlphaFoldDB" id="A0A9D1HHU1"/>
<comment type="caution">
    <text evidence="4">The sequence shown here is derived from an EMBL/GenBank/DDBJ whole genome shotgun (WGS) entry which is preliminary data.</text>
</comment>
<keyword evidence="1 2" id="KW-0238">DNA-binding</keyword>
<dbReference type="InterPro" id="IPR050624">
    <property type="entry name" value="HTH-type_Tx_Regulator"/>
</dbReference>
<protein>
    <submittedName>
        <fullName evidence="4">TetR/AcrR family transcriptional regulator</fullName>
    </submittedName>
</protein>
<dbReference type="InterPro" id="IPR009057">
    <property type="entry name" value="Homeodomain-like_sf"/>
</dbReference>
<reference evidence="4" key="1">
    <citation type="submission" date="2020-10" db="EMBL/GenBank/DDBJ databases">
        <authorList>
            <person name="Gilroy R."/>
        </authorList>
    </citation>
    <scope>NUCLEOTIDE SEQUENCE</scope>
    <source>
        <strain evidence="4">CHK187-14744</strain>
    </source>
</reference>
<dbReference type="SUPFAM" id="SSF48498">
    <property type="entry name" value="Tetracyclin repressor-like, C-terminal domain"/>
    <property type="match status" value="1"/>
</dbReference>
<dbReference type="InterPro" id="IPR001647">
    <property type="entry name" value="HTH_TetR"/>
</dbReference>
<dbReference type="InterPro" id="IPR036271">
    <property type="entry name" value="Tet_transcr_reg_TetR-rel_C_sf"/>
</dbReference>
<dbReference type="EMBL" id="DVLT01000029">
    <property type="protein sequence ID" value="HIU02422.1"/>
    <property type="molecule type" value="Genomic_DNA"/>
</dbReference>
<dbReference type="PROSITE" id="PS50977">
    <property type="entry name" value="HTH_TETR_2"/>
    <property type="match status" value="1"/>
</dbReference>
<evidence type="ECO:0000259" key="3">
    <source>
        <dbReference type="PROSITE" id="PS50977"/>
    </source>
</evidence>
<evidence type="ECO:0000313" key="4">
    <source>
        <dbReference type="EMBL" id="HIU02422.1"/>
    </source>
</evidence>
<dbReference type="Pfam" id="PF00440">
    <property type="entry name" value="TetR_N"/>
    <property type="match status" value="1"/>
</dbReference>
<feature type="domain" description="HTH tetR-type" evidence="3">
    <location>
        <begin position="7"/>
        <end position="67"/>
    </location>
</feature>
<gene>
    <name evidence="4" type="ORF">IAB63_04120</name>
</gene>
<evidence type="ECO:0000313" key="5">
    <source>
        <dbReference type="Proteomes" id="UP000824164"/>
    </source>
</evidence>
<evidence type="ECO:0000256" key="1">
    <source>
        <dbReference type="ARBA" id="ARBA00023125"/>
    </source>
</evidence>
<proteinExistence type="predicted"/>
<dbReference type="PANTHER" id="PTHR43479">
    <property type="entry name" value="ACREF/ENVCD OPERON REPRESSOR-RELATED"/>
    <property type="match status" value="1"/>
</dbReference>
<dbReference type="SUPFAM" id="SSF46689">
    <property type="entry name" value="Homeodomain-like"/>
    <property type="match status" value="1"/>
</dbReference>
<reference evidence="4" key="2">
    <citation type="journal article" date="2021" name="PeerJ">
        <title>Extensive microbial diversity within the chicken gut microbiome revealed by metagenomics and culture.</title>
        <authorList>
            <person name="Gilroy R."/>
            <person name="Ravi A."/>
            <person name="Getino M."/>
            <person name="Pursley I."/>
            <person name="Horton D.L."/>
            <person name="Alikhan N.F."/>
            <person name="Baker D."/>
            <person name="Gharbi K."/>
            <person name="Hall N."/>
            <person name="Watson M."/>
            <person name="Adriaenssens E.M."/>
            <person name="Foster-Nyarko E."/>
            <person name="Jarju S."/>
            <person name="Secka A."/>
            <person name="Antonio M."/>
            <person name="Oren A."/>
            <person name="Chaudhuri R.R."/>
            <person name="La Ragione R."/>
            <person name="Hildebrand F."/>
            <person name="Pallen M.J."/>
        </authorList>
    </citation>
    <scope>NUCLEOTIDE SEQUENCE</scope>
    <source>
        <strain evidence="4">CHK187-14744</strain>
    </source>
</reference>
<accession>A0A9D1HHU1</accession>
<evidence type="ECO:0000256" key="2">
    <source>
        <dbReference type="PROSITE-ProRule" id="PRU00335"/>
    </source>
</evidence>
<sequence length="219" mass="25473">MLKKLTEEKQMEILEAGISEFADKGMKGASMSDIADKAGISVGVLYKYYSDKEDFFMACVRRSIHALEQTLEEVIRTEDKLLGYAGKVIQALLTHAREHEDDIRLYHEITSGSSRKYAARMAKEIEGMTARLYVHFIVRAQEEGSVRADADPRMFAFFFDNLLMMLQFSCCCDYYRERFKLYCNDGEIPDDEHIRNELLKFMESAFTLERKDITHRRGR</sequence>
<dbReference type="PANTHER" id="PTHR43479:SF11">
    <property type="entry name" value="ACREF_ENVCD OPERON REPRESSOR-RELATED"/>
    <property type="match status" value="1"/>
</dbReference>
<dbReference type="PRINTS" id="PR00455">
    <property type="entry name" value="HTHTETR"/>
</dbReference>
<organism evidence="4 5">
    <name type="scientific">Candidatus Onthocola gallistercoris</name>
    <dbReference type="NCBI Taxonomy" id="2840876"/>
    <lineage>
        <taxon>Bacteria</taxon>
        <taxon>Bacillati</taxon>
        <taxon>Bacillota</taxon>
        <taxon>Bacilli</taxon>
        <taxon>Candidatus Onthocola</taxon>
    </lineage>
</organism>
<dbReference type="GO" id="GO:0003677">
    <property type="term" value="F:DNA binding"/>
    <property type="evidence" value="ECO:0007669"/>
    <property type="project" value="UniProtKB-UniRule"/>
</dbReference>
<name>A0A9D1HHU1_9FIRM</name>
<dbReference type="Gene3D" id="1.10.357.10">
    <property type="entry name" value="Tetracycline Repressor, domain 2"/>
    <property type="match status" value="1"/>
</dbReference>
<dbReference type="Proteomes" id="UP000824164">
    <property type="component" value="Unassembled WGS sequence"/>
</dbReference>
<feature type="DNA-binding region" description="H-T-H motif" evidence="2">
    <location>
        <begin position="30"/>
        <end position="49"/>
    </location>
</feature>